<dbReference type="Proteomes" id="UP000565078">
    <property type="component" value="Unassembled WGS sequence"/>
</dbReference>
<name>A0A7J4IVA5_9ARCH</name>
<evidence type="ECO:0008006" key="4">
    <source>
        <dbReference type="Google" id="ProtNLM"/>
    </source>
</evidence>
<evidence type="ECO:0000256" key="1">
    <source>
        <dbReference type="SAM" id="Phobius"/>
    </source>
</evidence>
<dbReference type="AlphaFoldDB" id="A0A7J4IVA5"/>
<keyword evidence="1" id="KW-0472">Membrane</keyword>
<feature type="transmembrane region" description="Helical" evidence="1">
    <location>
        <begin position="1077"/>
        <end position="1098"/>
    </location>
</feature>
<dbReference type="InterPro" id="IPR013783">
    <property type="entry name" value="Ig-like_fold"/>
</dbReference>
<evidence type="ECO:0000313" key="2">
    <source>
        <dbReference type="EMBL" id="HIH09382.1"/>
    </source>
</evidence>
<reference evidence="3" key="1">
    <citation type="journal article" date="2020" name="bioRxiv">
        <title>A rank-normalized archaeal taxonomy based on genome phylogeny resolves widespread incomplete and uneven classifications.</title>
        <authorList>
            <person name="Rinke C."/>
            <person name="Chuvochina M."/>
            <person name="Mussig A.J."/>
            <person name="Chaumeil P.-A."/>
            <person name="Waite D.W."/>
            <person name="Whitman W.B."/>
            <person name="Parks D.H."/>
            <person name="Hugenholtz P."/>
        </authorList>
    </citation>
    <scope>NUCLEOTIDE SEQUENCE [LARGE SCALE GENOMIC DNA]</scope>
</reference>
<proteinExistence type="predicted"/>
<accession>A0A7J4IVA5</accession>
<keyword evidence="1" id="KW-1133">Transmembrane helix</keyword>
<gene>
    <name evidence="2" type="ORF">HA254_01805</name>
</gene>
<comment type="caution">
    <text evidence="2">The sequence shown here is derived from an EMBL/GenBank/DDBJ whole genome shotgun (WGS) entry which is preliminary data.</text>
</comment>
<evidence type="ECO:0000313" key="3">
    <source>
        <dbReference type="Proteomes" id="UP000565078"/>
    </source>
</evidence>
<dbReference type="EMBL" id="DUGC01000033">
    <property type="protein sequence ID" value="HIH09382.1"/>
    <property type="molecule type" value="Genomic_DNA"/>
</dbReference>
<dbReference type="Gene3D" id="2.60.40.10">
    <property type="entry name" value="Immunoglobulins"/>
    <property type="match status" value="3"/>
</dbReference>
<sequence length="1100" mass="115984">MDVRKGYPVSLVICNASSVTWQPQNVSLVQANNVNWGTEAKTIPLDSPLSPGKAKLLTFNVTSPSKPGSYPATWSFRYNYNGNLFGASCGNPKVNVSVLPNKPPAFVGIPGITLQMNSEGGLELIDLYEYLSDDKIANESLTLSVSNQTDSSLIDCFINSDNRHLACYPPATGRTGTNQLTLTAIDNGGLVGTYYANVNVAEPDPTGDNSPPEIRAIEPITINIDASADNELIDLWEYATDDHNEPENLAYDFQTTPTSIITCIIANNRFFTCQTPTAAGVQNFNFIVTDSSGLSSTEAFTLTVVDGTTPQNNPPAISGLPDIDFVLGGQPNQSSIDLHNYTLDLDEPDEELFFNIEPDASTIVSCELASNRYVNCTNPLQTGTDTFTVIVTDSNGASAQDTFSVTVRANGTNAAPVIASIPDADINQGNGNRRVVNLYDYVSDDHDQDGQLVFSPITQNNSSIINCFLDSGQFIYCGTASTSGAGINTLSFTVTDRNGLSGTGQMRVNVIVPQPGNTGPVLSVPDRQILTGSQNQQVADLWAYESDDHDSDGALQYTIQSQSNTAVVFCEITQNRHVECDTRSSGTGSSTIVVEARDSGGLSGTDPFVVTVTDNPSGVCSDIELSSSARYYMSENSGMTVGIDIANESAQEFEITSVQVTDDSQYLTIGGANYGQFIGADESGSIDIEIDSENVSTQRDATVNVKVRGHFTGGNSCNLNDITRSFAVTIYNDNGSGNGGNPVCDDITIETSSFTVNENSTATRTLTLRNGSERTFTVNSLSVVENSSRLSVSVNSKPGTIAANNDADAILRIQAFSVGSTTTDDAQISVAGRFSNGATCSLSSIRRDVPITVTNNGGSGNGNSGSVELSISSSALSVQSGQSITTQAVIRNNTGSRQCFDVTTSGNSVFSVTPSSQSVCIENGGSSTLSFVVQGDSEGTSSITIRAQYGSTTISESVSVNVSSGSTFGQQASPQISASTDSANSRAILQNIGNDLTNVELTMSGLPASVQVKPVYKEVWKKNESIELEPLNGSFDGNFSALLRVESDQGVRSIPLIINAATGQQGPSGLVSLVTTLGTALGLLIVVILAIIGILSVARK</sequence>
<protein>
    <recommendedName>
        <fullName evidence="4">Cadherin domain-containing protein</fullName>
    </recommendedName>
</protein>
<keyword evidence="1" id="KW-0812">Transmembrane</keyword>
<organism evidence="2 3">
    <name type="scientific">Candidatus Iainarchaeum sp</name>
    <dbReference type="NCBI Taxonomy" id="3101447"/>
    <lineage>
        <taxon>Archaea</taxon>
        <taxon>Candidatus Iainarchaeota</taxon>
        <taxon>Candidatus Iainarchaeia</taxon>
        <taxon>Candidatus Iainarchaeales</taxon>
        <taxon>Candidatus Iainarchaeaceae</taxon>
        <taxon>Candidatus Iainarchaeum</taxon>
    </lineage>
</organism>